<dbReference type="Pfam" id="PF19055">
    <property type="entry name" value="ABC2_membrane_7"/>
    <property type="match status" value="1"/>
</dbReference>
<dbReference type="EMBL" id="LWDD02002040">
    <property type="protein sequence ID" value="KAE8243199.1"/>
    <property type="molecule type" value="Genomic_DNA"/>
</dbReference>
<evidence type="ECO:0000256" key="8">
    <source>
        <dbReference type="ARBA" id="ARBA00023136"/>
    </source>
</evidence>
<dbReference type="AlphaFoldDB" id="A0A177UI79"/>
<feature type="transmembrane region" description="Helical" evidence="9">
    <location>
        <begin position="457"/>
        <end position="483"/>
    </location>
</feature>
<dbReference type="PANTHER" id="PTHR48042">
    <property type="entry name" value="ABC TRANSPORTER G FAMILY MEMBER 11"/>
    <property type="match status" value="1"/>
</dbReference>
<evidence type="ECO:0000313" key="14">
    <source>
        <dbReference type="Proteomes" id="UP000836402"/>
    </source>
</evidence>
<dbReference type="Pfam" id="PF01061">
    <property type="entry name" value="ABC2_membrane"/>
    <property type="match status" value="1"/>
</dbReference>
<dbReference type="EMBL" id="CAJHJG010006808">
    <property type="protein sequence ID" value="CAD6959657.1"/>
    <property type="molecule type" value="Genomic_DNA"/>
</dbReference>
<feature type="transmembrane region" description="Helical" evidence="9">
    <location>
        <begin position="416"/>
        <end position="436"/>
    </location>
</feature>
<evidence type="ECO:0000313" key="12">
    <source>
        <dbReference type="EMBL" id="KAE8243199.1"/>
    </source>
</evidence>
<keyword evidence="4 9" id="KW-0812">Transmembrane</keyword>
<evidence type="ECO:0000256" key="6">
    <source>
        <dbReference type="ARBA" id="ARBA00022840"/>
    </source>
</evidence>
<protein>
    <recommendedName>
        <fullName evidence="10">ABC transporter domain-containing protein</fullName>
    </recommendedName>
</protein>
<keyword evidence="7 9" id="KW-1133">Transmembrane helix</keyword>
<dbReference type="InterPro" id="IPR017871">
    <property type="entry name" value="ABC_transporter-like_CS"/>
</dbReference>
<dbReference type="SUPFAM" id="SSF52540">
    <property type="entry name" value="P-loop containing nucleoside triphosphate hydrolases"/>
    <property type="match status" value="1"/>
</dbReference>
<evidence type="ECO:0000313" key="11">
    <source>
        <dbReference type="EMBL" id="CAD6959657.1"/>
    </source>
</evidence>
<dbReference type="InterPro" id="IPR003593">
    <property type="entry name" value="AAA+_ATPase"/>
</dbReference>
<evidence type="ECO:0000256" key="4">
    <source>
        <dbReference type="ARBA" id="ARBA00022692"/>
    </source>
</evidence>
<evidence type="ECO:0000256" key="9">
    <source>
        <dbReference type="SAM" id="Phobius"/>
    </source>
</evidence>
<evidence type="ECO:0000256" key="1">
    <source>
        <dbReference type="ARBA" id="ARBA00004141"/>
    </source>
</evidence>
<sequence length="645" mass="70290">MTTVSIHSSNEEKRDKCAAPSNTFKWDNLTLTIKTRGKQVTLLDGVSASIRGGQILAVLGPSGSGKTTLLDCLAGRKAVTGGTLSFNGISDFHMPSISSYVEQEDALLGVLTVQETLTFTTKLAFPTGLSTTEIHERVKDTMEGLGLSHVANNMIGTSVQRGISGGQKRRVSIGNSLVTLPKILLLDEPTSGLDSNTAYEVLLKIRSLAQSHNIAVICTIHSPNWETFSLFEKALILARGRTMYLGSTQEVASYFAARGHPCPTHTNPADHALRLVSTDFQLSASSTTPDRAVNDGLQAAEAGQVAVQPGQLDQFAEAYKRHEEEQASLAGTATDTYHSDVMLIKHASKPKHKAIPLASLARHTMTLTHRNFVNYRRNLLAYGIRIGMYLGMGAMMAAVFQKLPNIDSRINDRLSVHFFGVAFLSFMSVAGIPSFLEERSVLMRERRNHLYTAAPFVLANSAATAPFLFICAVLFSVVAYWSIGLRPEAGAFFRFVAFLFLSVYAAECQALLIAALVPLFVAALAISAFANGFFMSVQGYFLRTIPSFWRVWAHQIDYETWAFQLLVKNDVAGLVFPCTGDIAARTCQCTFPSSLIAEGQCAVSGEDIIRSLNFSNVSTVKASFIIAAIILVYRLVFWAILARSK</sequence>
<keyword evidence="6" id="KW-0067">ATP-binding</keyword>
<evidence type="ECO:0000259" key="10">
    <source>
        <dbReference type="PROSITE" id="PS50893"/>
    </source>
</evidence>
<evidence type="ECO:0000256" key="5">
    <source>
        <dbReference type="ARBA" id="ARBA00022741"/>
    </source>
</evidence>
<dbReference type="PROSITE" id="PS50893">
    <property type="entry name" value="ABC_TRANSPORTER_2"/>
    <property type="match status" value="1"/>
</dbReference>
<reference evidence="11" key="3">
    <citation type="submission" date="2020-10" db="EMBL/GenBank/DDBJ databases">
        <authorList>
            <person name="Sedaghatjoo S."/>
        </authorList>
    </citation>
    <scope>NUCLEOTIDE SEQUENCE</scope>
    <source>
        <strain evidence="11">AZH3</strain>
    </source>
</reference>
<dbReference type="InterPro" id="IPR013525">
    <property type="entry name" value="ABC2_TM"/>
</dbReference>
<accession>A0A177UI79</accession>
<dbReference type="Gene3D" id="3.40.50.300">
    <property type="entry name" value="P-loop containing nucleotide triphosphate hydrolases"/>
    <property type="match status" value="1"/>
</dbReference>
<dbReference type="InterPro" id="IPR052215">
    <property type="entry name" value="Plant_ABCG"/>
</dbReference>
<evidence type="ECO:0000256" key="3">
    <source>
        <dbReference type="ARBA" id="ARBA00022448"/>
    </source>
</evidence>
<feature type="transmembrane region" description="Helical" evidence="9">
    <location>
        <begin position="489"/>
        <end position="506"/>
    </location>
</feature>
<gene>
    <name evidence="12" type="ORF">A4X03_0g7839</name>
    <name evidence="11" type="ORF">JKIAZH3_G2226</name>
</gene>
<dbReference type="InterPro" id="IPR027417">
    <property type="entry name" value="P-loop_NTPase"/>
</dbReference>
<dbReference type="Proteomes" id="UP000077671">
    <property type="component" value="Unassembled WGS sequence"/>
</dbReference>
<reference evidence="12" key="1">
    <citation type="submission" date="2016-04" db="EMBL/GenBank/DDBJ databases">
        <authorList>
            <person name="Nguyen H.D."/>
            <person name="Kesanakurti P."/>
            <person name="Cullis J."/>
            <person name="Levesque C.A."/>
            <person name="Hambleton S."/>
        </authorList>
    </citation>
    <scope>NUCLEOTIDE SEQUENCE</scope>
    <source>
        <strain evidence="12">DAOMC 238032</strain>
    </source>
</reference>
<keyword evidence="14" id="KW-1185">Reference proteome</keyword>
<dbReference type="GO" id="GO:0005524">
    <property type="term" value="F:ATP binding"/>
    <property type="evidence" value="ECO:0007669"/>
    <property type="project" value="UniProtKB-KW"/>
</dbReference>
<keyword evidence="5" id="KW-0547">Nucleotide-binding</keyword>
<keyword evidence="3" id="KW-0813">Transport</keyword>
<comment type="subcellular location">
    <subcellularLocation>
        <location evidence="1">Membrane</location>
        <topology evidence="1">Multi-pass membrane protein</topology>
    </subcellularLocation>
</comment>
<evidence type="ECO:0000313" key="13">
    <source>
        <dbReference type="Proteomes" id="UP000077671"/>
    </source>
</evidence>
<dbReference type="Pfam" id="PF00005">
    <property type="entry name" value="ABC_tran"/>
    <property type="match status" value="1"/>
</dbReference>
<feature type="domain" description="ABC transporter" evidence="10">
    <location>
        <begin position="24"/>
        <end position="264"/>
    </location>
</feature>
<dbReference type="GO" id="GO:0016887">
    <property type="term" value="F:ATP hydrolysis activity"/>
    <property type="evidence" value="ECO:0007669"/>
    <property type="project" value="InterPro"/>
</dbReference>
<dbReference type="Proteomes" id="UP000836402">
    <property type="component" value="Unassembled WGS sequence"/>
</dbReference>
<dbReference type="SMART" id="SM00382">
    <property type="entry name" value="AAA"/>
    <property type="match status" value="1"/>
</dbReference>
<keyword evidence="8 9" id="KW-0472">Membrane</keyword>
<dbReference type="PANTHER" id="PTHR48042:SF11">
    <property type="entry name" value="ABC TRANSPORTER G FAMILY MEMBER 11"/>
    <property type="match status" value="1"/>
</dbReference>
<evidence type="ECO:0000256" key="7">
    <source>
        <dbReference type="ARBA" id="ARBA00022989"/>
    </source>
</evidence>
<feature type="transmembrane region" description="Helical" evidence="9">
    <location>
        <begin position="379"/>
        <end position="400"/>
    </location>
</feature>
<reference evidence="12" key="2">
    <citation type="journal article" date="2019" name="IMA Fungus">
        <title>Genome sequencing and comparison of five Tilletia species to identify candidate genes for the detection of regulated species infecting wheat.</title>
        <authorList>
            <person name="Nguyen H.D.T."/>
            <person name="Sultana T."/>
            <person name="Kesanakurti P."/>
            <person name="Hambleton S."/>
        </authorList>
    </citation>
    <scope>NUCLEOTIDE SEQUENCE</scope>
    <source>
        <strain evidence="12">DAOMC 238032</strain>
    </source>
</reference>
<dbReference type="PROSITE" id="PS00211">
    <property type="entry name" value="ABC_TRANSPORTER_1"/>
    <property type="match status" value="1"/>
</dbReference>
<dbReference type="InterPro" id="IPR043926">
    <property type="entry name" value="ABCG_dom"/>
</dbReference>
<organism evidence="12 13">
    <name type="scientific">Tilletia caries</name>
    <name type="common">wheat bunt fungus</name>
    <dbReference type="NCBI Taxonomy" id="13290"/>
    <lineage>
        <taxon>Eukaryota</taxon>
        <taxon>Fungi</taxon>
        <taxon>Dikarya</taxon>
        <taxon>Basidiomycota</taxon>
        <taxon>Ustilaginomycotina</taxon>
        <taxon>Exobasidiomycetes</taxon>
        <taxon>Tilletiales</taxon>
        <taxon>Tilletiaceae</taxon>
        <taxon>Tilletia</taxon>
    </lineage>
</organism>
<feature type="transmembrane region" description="Helical" evidence="9">
    <location>
        <begin position="622"/>
        <end position="641"/>
    </location>
</feature>
<comment type="similarity">
    <text evidence="2">Belongs to the ABC transporter superfamily. ABCG family. Eye pigment precursor importer (TC 3.A.1.204) subfamily.</text>
</comment>
<name>A0A177UI79_9BASI</name>
<evidence type="ECO:0000256" key="2">
    <source>
        <dbReference type="ARBA" id="ARBA00005814"/>
    </source>
</evidence>
<dbReference type="GO" id="GO:0140359">
    <property type="term" value="F:ABC-type transporter activity"/>
    <property type="evidence" value="ECO:0007669"/>
    <property type="project" value="InterPro"/>
</dbReference>
<dbReference type="InterPro" id="IPR003439">
    <property type="entry name" value="ABC_transporter-like_ATP-bd"/>
</dbReference>
<dbReference type="GO" id="GO:0016020">
    <property type="term" value="C:membrane"/>
    <property type="evidence" value="ECO:0007669"/>
    <property type="project" value="UniProtKB-SubCell"/>
</dbReference>
<comment type="caution">
    <text evidence="12">The sequence shown here is derived from an EMBL/GenBank/DDBJ whole genome shotgun (WGS) entry which is preliminary data.</text>
</comment>
<feature type="transmembrane region" description="Helical" evidence="9">
    <location>
        <begin position="513"/>
        <end position="534"/>
    </location>
</feature>
<proteinExistence type="inferred from homology"/>